<evidence type="ECO:0000256" key="6">
    <source>
        <dbReference type="ARBA" id="ARBA00023136"/>
    </source>
</evidence>
<evidence type="ECO:0000256" key="1">
    <source>
        <dbReference type="ARBA" id="ARBA00004434"/>
    </source>
</evidence>
<evidence type="ECO:0000256" key="2">
    <source>
        <dbReference type="ARBA" id="ARBA00022692"/>
    </source>
</evidence>
<dbReference type="Proteomes" id="UP000000768">
    <property type="component" value="Chromosome 2"/>
</dbReference>
<dbReference type="Pfam" id="PF07766">
    <property type="entry name" value="LETM1_RBD"/>
    <property type="match status" value="1"/>
</dbReference>
<dbReference type="AlphaFoldDB" id="A0A1W0W3X7"/>
<protein>
    <recommendedName>
        <fullName evidence="8">Letm1 RBD domain-containing protein</fullName>
    </recommendedName>
</protein>
<evidence type="ECO:0000256" key="7">
    <source>
        <dbReference type="SAM" id="MobiDB-lite"/>
    </source>
</evidence>
<gene>
    <name evidence="9" type="ORF">SORBI_3002G144732</name>
</gene>
<reference evidence="10" key="2">
    <citation type="journal article" date="2018" name="Plant J.">
        <title>The Sorghum bicolor reference genome: improved assembly, gene annotations, a transcriptome atlas, and signatures of genome organization.</title>
        <authorList>
            <person name="McCormick R.F."/>
            <person name="Truong S.K."/>
            <person name="Sreedasyam A."/>
            <person name="Jenkins J."/>
            <person name="Shu S."/>
            <person name="Sims D."/>
            <person name="Kennedy M."/>
            <person name="Amirebrahimi M."/>
            <person name="Weers B.D."/>
            <person name="McKinley B."/>
            <person name="Mattison A."/>
            <person name="Morishige D.T."/>
            <person name="Grimwood J."/>
            <person name="Schmutz J."/>
            <person name="Mullet J.E."/>
        </authorList>
    </citation>
    <scope>NUCLEOTIDE SEQUENCE [LARGE SCALE GENOMIC DNA]</scope>
    <source>
        <strain evidence="10">cv. BTx623</strain>
    </source>
</reference>
<sequence>MASRAITKRRKYLFDHVKTLNLSSSSSTFQHGRIAKLGDSRSEKEQYSVNLSKRNLAGLANRFLQRPAHGISLSHYGIGKNDFGLLLGARSILQSVRASSTATAGQRKLDIDDEQGEDQKQNRKKKEASPEECDQAVEGLSTAKAKAKAKQVQESPKVSQSVMQKFWAMLLGIGPALRAVASMSRADWAAKLKHWKDEFVSTLQHYWLVTKLLWADVRISSRLLVKLAGGKSLSRSERQQLTRTATDIFRLVPLAVFIIVPCMELCKFFSCIGRYGKFTENNSVNYHSNW</sequence>
<proteinExistence type="predicted"/>
<evidence type="ECO:0000256" key="3">
    <source>
        <dbReference type="ARBA" id="ARBA00022792"/>
    </source>
</evidence>
<evidence type="ECO:0000256" key="4">
    <source>
        <dbReference type="ARBA" id="ARBA00022989"/>
    </source>
</evidence>
<keyword evidence="6" id="KW-0472">Membrane</keyword>
<feature type="region of interest" description="Disordered" evidence="7">
    <location>
        <begin position="104"/>
        <end position="133"/>
    </location>
</feature>
<evidence type="ECO:0000313" key="9">
    <source>
        <dbReference type="EMBL" id="OQU89087.1"/>
    </source>
</evidence>
<dbReference type="GO" id="GO:0043022">
    <property type="term" value="F:ribosome binding"/>
    <property type="evidence" value="ECO:0007669"/>
    <property type="project" value="InterPro"/>
</dbReference>
<dbReference type="EMBL" id="CM000761">
    <property type="protein sequence ID" value="OQU89087.1"/>
    <property type="molecule type" value="Genomic_DNA"/>
</dbReference>
<organism evidence="9 10">
    <name type="scientific">Sorghum bicolor</name>
    <name type="common">Sorghum</name>
    <name type="synonym">Sorghum vulgare</name>
    <dbReference type="NCBI Taxonomy" id="4558"/>
    <lineage>
        <taxon>Eukaryota</taxon>
        <taxon>Viridiplantae</taxon>
        <taxon>Streptophyta</taxon>
        <taxon>Embryophyta</taxon>
        <taxon>Tracheophyta</taxon>
        <taxon>Spermatophyta</taxon>
        <taxon>Magnoliopsida</taxon>
        <taxon>Liliopsida</taxon>
        <taxon>Poales</taxon>
        <taxon>Poaceae</taxon>
        <taxon>PACMAD clade</taxon>
        <taxon>Panicoideae</taxon>
        <taxon>Andropogonodae</taxon>
        <taxon>Andropogoneae</taxon>
        <taxon>Sorghinae</taxon>
        <taxon>Sorghum</taxon>
    </lineage>
</organism>
<feature type="domain" description="Letm1 RBD" evidence="8">
    <location>
        <begin position="233"/>
        <end position="268"/>
    </location>
</feature>
<accession>A0A1W0W3X7</accession>
<dbReference type="STRING" id="4558.A0A1W0W3X7"/>
<dbReference type="PANTHER" id="PTHR14009">
    <property type="entry name" value="LEUCINE ZIPPER-EF-HAND CONTAINING TRANSMEMBRANE PROTEIN"/>
    <property type="match status" value="1"/>
</dbReference>
<dbReference type="GO" id="GO:0005743">
    <property type="term" value="C:mitochondrial inner membrane"/>
    <property type="evidence" value="ECO:0007669"/>
    <property type="project" value="UniProtKB-SubCell"/>
</dbReference>
<name>A0A1W0W3X7_SORBI</name>
<dbReference type="PANTHER" id="PTHR14009:SF35">
    <property type="entry name" value="MITOCHONDRIAL PROTON_CALCIUM EXCHANGER PROTEIN"/>
    <property type="match status" value="1"/>
</dbReference>
<keyword evidence="10" id="KW-1185">Reference proteome</keyword>
<evidence type="ECO:0000259" key="8">
    <source>
        <dbReference type="Pfam" id="PF07766"/>
    </source>
</evidence>
<dbReference type="Gramene" id="OQU89087">
    <property type="protein sequence ID" value="OQU89087"/>
    <property type="gene ID" value="SORBI_3002G144732"/>
</dbReference>
<keyword evidence="5" id="KW-0496">Mitochondrion</keyword>
<keyword evidence="2" id="KW-0812">Transmembrane</keyword>
<comment type="subcellular location">
    <subcellularLocation>
        <location evidence="1">Mitochondrion inner membrane</location>
        <topology evidence="1">Single-pass membrane protein</topology>
    </subcellularLocation>
</comment>
<evidence type="ECO:0000256" key="5">
    <source>
        <dbReference type="ARBA" id="ARBA00023128"/>
    </source>
</evidence>
<dbReference type="InterPro" id="IPR033122">
    <property type="entry name" value="LETM1-like_RBD"/>
</dbReference>
<evidence type="ECO:0000313" key="10">
    <source>
        <dbReference type="Proteomes" id="UP000000768"/>
    </source>
</evidence>
<reference evidence="9 10" key="1">
    <citation type="journal article" date="2009" name="Nature">
        <title>The Sorghum bicolor genome and the diversification of grasses.</title>
        <authorList>
            <person name="Paterson A.H."/>
            <person name="Bowers J.E."/>
            <person name="Bruggmann R."/>
            <person name="Dubchak I."/>
            <person name="Grimwood J."/>
            <person name="Gundlach H."/>
            <person name="Haberer G."/>
            <person name="Hellsten U."/>
            <person name="Mitros T."/>
            <person name="Poliakov A."/>
            <person name="Schmutz J."/>
            <person name="Spannagl M."/>
            <person name="Tang H."/>
            <person name="Wang X."/>
            <person name="Wicker T."/>
            <person name="Bharti A.K."/>
            <person name="Chapman J."/>
            <person name="Feltus F.A."/>
            <person name="Gowik U."/>
            <person name="Grigoriev I.V."/>
            <person name="Lyons E."/>
            <person name="Maher C.A."/>
            <person name="Martis M."/>
            <person name="Narechania A."/>
            <person name="Otillar R.P."/>
            <person name="Penning B.W."/>
            <person name="Salamov A.A."/>
            <person name="Wang Y."/>
            <person name="Zhang L."/>
            <person name="Carpita N.C."/>
            <person name="Freeling M."/>
            <person name="Gingle A.R."/>
            <person name="Hash C.T."/>
            <person name="Keller B."/>
            <person name="Klein P."/>
            <person name="Kresovich S."/>
            <person name="McCann M.C."/>
            <person name="Ming R."/>
            <person name="Peterson D.G."/>
            <person name="Mehboob-ur-Rahman"/>
            <person name="Ware D."/>
            <person name="Westhoff P."/>
            <person name="Mayer K.F."/>
            <person name="Messing J."/>
            <person name="Rokhsar D.S."/>
        </authorList>
    </citation>
    <scope>NUCLEOTIDE SEQUENCE [LARGE SCALE GENOMIC DNA]</scope>
    <source>
        <strain evidence="10">cv. BTx623</strain>
    </source>
</reference>
<keyword evidence="3" id="KW-0999">Mitochondrion inner membrane</keyword>
<keyword evidence="4" id="KW-1133">Transmembrane helix</keyword>
<dbReference type="InParanoid" id="A0A1W0W3X7"/>
<dbReference type="InterPro" id="IPR044202">
    <property type="entry name" value="LETM1/MDM38-like"/>
</dbReference>